<organism evidence="1 2">
    <name type="scientific">Coemansia aciculifera</name>
    <dbReference type="NCBI Taxonomy" id="417176"/>
    <lineage>
        <taxon>Eukaryota</taxon>
        <taxon>Fungi</taxon>
        <taxon>Fungi incertae sedis</taxon>
        <taxon>Zoopagomycota</taxon>
        <taxon>Kickxellomycotina</taxon>
        <taxon>Kickxellomycetes</taxon>
        <taxon>Kickxellales</taxon>
        <taxon>Kickxellaceae</taxon>
        <taxon>Coemansia</taxon>
    </lineage>
</organism>
<sequence length="416" mass="45876">MSTLTEEQQVLIAKCLAKGRFCSLQRVPSKRANQSICGLAANNVVGCEEPHQCLLMPYSEFLRSTGLNEEQGQLVWTLICRSTYPWQQHCRRATELKDDDVWISTGDAEIDQCLGGGIRLGSMVEVVGESAAGKTQLCIQLAISAQLPEAHGGLNGDVIYISTEGPFPVSRLVSMASPFVHRVCGEEYANSVDPADFMHRIQVAEFESMETMFHAFDYKVPSLLSAGNVRLMIVDSIAAHLRFNTSDDNTGQSSPIAFYKERSDSLVAMGAKFKRWANEYNCAFVFINQVTDLFAGDSGNGNDNDASLGLPSIADIDAEFTTMVTSKKAPALGAVWSNIIDTRIMMYQRRGLVQSEFRRASDVQGEAADQAPVEPPSHLLRTRRWIENVFSPWALNTQCEVVLDESGFQHVSKADI</sequence>
<proteinExistence type="predicted"/>
<dbReference type="EMBL" id="JANBVB010000176">
    <property type="protein sequence ID" value="KAJ2896684.1"/>
    <property type="molecule type" value="Genomic_DNA"/>
</dbReference>
<evidence type="ECO:0000313" key="2">
    <source>
        <dbReference type="Proteomes" id="UP001139981"/>
    </source>
</evidence>
<comment type="caution">
    <text evidence="1">The sequence shown here is derived from an EMBL/GenBank/DDBJ whole genome shotgun (WGS) entry which is preliminary data.</text>
</comment>
<protein>
    <submittedName>
        <fullName evidence="1">DNA repair protein rhp57</fullName>
    </submittedName>
</protein>
<keyword evidence="2" id="KW-1185">Reference proteome</keyword>
<accession>A0ACC1M5E5</accession>
<evidence type="ECO:0000313" key="1">
    <source>
        <dbReference type="EMBL" id="KAJ2896684.1"/>
    </source>
</evidence>
<dbReference type="Proteomes" id="UP001139981">
    <property type="component" value="Unassembled WGS sequence"/>
</dbReference>
<reference evidence="1" key="1">
    <citation type="submission" date="2022-07" db="EMBL/GenBank/DDBJ databases">
        <title>Phylogenomic reconstructions and comparative analyses of Kickxellomycotina fungi.</title>
        <authorList>
            <person name="Reynolds N.K."/>
            <person name="Stajich J.E."/>
            <person name="Barry K."/>
            <person name="Grigoriev I.V."/>
            <person name="Crous P."/>
            <person name="Smith M.E."/>
        </authorList>
    </citation>
    <scope>NUCLEOTIDE SEQUENCE</scope>
    <source>
        <strain evidence="1">CBS 190363</strain>
    </source>
</reference>
<name>A0ACC1M5E5_9FUNG</name>
<gene>
    <name evidence="1" type="primary">rhp57</name>
    <name evidence="1" type="ORF">IWW38_001949</name>
</gene>